<protein>
    <submittedName>
        <fullName evidence="3">Inosose dehydratase</fullName>
    </submittedName>
</protein>
<dbReference type="PANTHER" id="PTHR12110">
    <property type="entry name" value="HYDROXYPYRUVATE ISOMERASE"/>
    <property type="match status" value="1"/>
</dbReference>
<evidence type="ECO:0000313" key="3">
    <source>
        <dbReference type="EMBL" id="GGR14708.1"/>
    </source>
</evidence>
<dbReference type="Pfam" id="PF01261">
    <property type="entry name" value="AP_endonuc_2"/>
    <property type="match status" value="1"/>
</dbReference>
<dbReference type="EMBL" id="BMRJ01000001">
    <property type="protein sequence ID" value="GGR14708.1"/>
    <property type="molecule type" value="Genomic_DNA"/>
</dbReference>
<dbReference type="AlphaFoldDB" id="A0A918CB14"/>
<evidence type="ECO:0000259" key="2">
    <source>
        <dbReference type="Pfam" id="PF01261"/>
    </source>
</evidence>
<evidence type="ECO:0000313" key="4">
    <source>
        <dbReference type="Proteomes" id="UP000610303"/>
    </source>
</evidence>
<dbReference type="InterPro" id="IPR050312">
    <property type="entry name" value="IolE/XylAMocC-like"/>
</dbReference>
<comment type="caution">
    <text evidence="3">The sequence shown here is derived from an EMBL/GenBank/DDBJ whole genome shotgun (WGS) entry which is preliminary data.</text>
</comment>
<sequence length="297" mass="31941">MRIGSAPVSFGIHGGADVSKLAATPRELVAAMAAAGYTGSELGPPGFFGTPEQTATLFADHGLAVLGAYVPLHLSQPDEVMAADLEGMRRTLEELAAAGGEGLAILADEGDEAIIAHPFRPNAERGLDAAQWDLALERLAAAEELARQAGLRTSFHPHFGTYVEQAPEIDVLLQRTGIGLCLDTGHFVLGGADPVAYLREWGHRVNHVHVKDVRPAVLEAAKASGNERIDDWWDEVSVPLGTGDGPLEEFLAEIRRSDYDGWLVVEQDGAPATAETWDRIVGDQRHNHDWIAERLGR</sequence>
<gene>
    <name evidence="3" type="primary">iolE</name>
    <name evidence="3" type="ORF">GCM10010196_04180</name>
</gene>
<accession>A0A918CB14</accession>
<dbReference type="InterPro" id="IPR013022">
    <property type="entry name" value="Xyl_isomerase-like_TIM-brl"/>
</dbReference>
<organism evidence="3 4">
    <name type="scientific">Agromyces mediolanus</name>
    <name type="common">Corynebacterium mediolanum</name>
    <dbReference type="NCBI Taxonomy" id="41986"/>
    <lineage>
        <taxon>Bacteria</taxon>
        <taxon>Bacillati</taxon>
        <taxon>Actinomycetota</taxon>
        <taxon>Actinomycetes</taxon>
        <taxon>Micrococcales</taxon>
        <taxon>Microbacteriaceae</taxon>
        <taxon>Agromyces</taxon>
    </lineage>
</organism>
<dbReference type="PANTHER" id="PTHR12110:SF41">
    <property type="entry name" value="INOSOSE DEHYDRATASE"/>
    <property type="match status" value="1"/>
</dbReference>
<dbReference type="RefSeq" id="WP_189083653.1">
    <property type="nucleotide sequence ID" value="NZ_BMRJ01000001.1"/>
</dbReference>
<reference evidence="3" key="1">
    <citation type="journal article" date="2014" name="Int. J. Syst. Evol. Microbiol.">
        <title>Complete genome sequence of Corynebacterium casei LMG S-19264T (=DSM 44701T), isolated from a smear-ripened cheese.</title>
        <authorList>
            <consortium name="US DOE Joint Genome Institute (JGI-PGF)"/>
            <person name="Walter F."/>
            <person name="Albersmeier A."/>
            <person name="Kalinowski J."/>
            <person name="Ruckert C."/>
        </authorList>
    </citation>
    <scope>NUCLEOTIDE SEQUENCE</scope>
    <source>
        <strain evidence="3">JCM 3346</strain>
    </source>
</reference>
<keyword evidence="1" id="KW-0119">Carbohydrate metabolism</keyword>
<dbReference type="InterPro" id="IPR036237">
    <property type="entry name" value="Xyl_isomerase-like_sf"/>
</dbReference>
<evidence type="ECO:0000256" key="1">
    <source>
        <dbReference type="ARBA" id="ARBA00023277"/>
    </source>
</evidence>
<dbReference type="Gene3D" id="3.20.20.150">
    <property type="entry name" value="Divalent-metal-dependent TIM barrel enzymes"/>
    <property type="match status" value="1"/>
</dbReference>
<dbReference type="SUPFAM" id="SSF51658">
    <property type="entry name" value="Xylose isomerase-like"/>
    <property type="match status" value="1"/>
</dbReference>
<proteinExistence type="predicted"/>
<feature type="domain" description="Xylose isomerase-like TIM barrel" evidence="2">
    <location>
        <begin position="29"/>
        <end position="271"/>
    </location>
</feature>
<name>A0A918CB14_AGRME</name>
<keyword evidence="4" id="KW-1185">Reference proteome</keyword>
<reference evidence="3" key="2">
    <citation type="submission" date="2020-09" db="EMBL/GenBank/DDBJ databases">
        <authorList>
            <person name="Sun Q."/>
            <person name="Ohkuma M."/>
        </authorList>
    </citation>
    <scope>NUCLEOTIDE SEQUENCE</scope>
    <source>
        <strain evidence="3">JCM 3346</strain>
    </source>
</reference>
<dbReference type="Proteomes" id="UP000610303">
    <property type="component" value="Unassembled WGS sequence"/>
</dbReference>